<dbReference type="VEuPathDB" id="FungiDB:AMAG_17026"/>
<name>A0A0L0TCK4_ALLM3</name>
<sequence length="826" mass="90433">MPGIRDTMWSLDLNRSTNVTDTILNIDKVGGSVDAIVIVHRYAMLPNTDTLNVLEFYLNLLGKYSRNLIVVYSHYLPIPAAERGEYLNLSDRIAAFEAWLQNKSFSDHLALTTHIPMNNKLPVRLQENAGHAAFCYQQLRAFLQVVGNLARDRPGVDPILGPQFAFHALARSEDPAGGTMESTYPATSVDAAALTKTAIMESTMVDSDCIPADASQVILLSANATIEMADVELNGSHDATNVIATQTSESRDIPVATVVPLGSAGLNTSTTGPVTTFSGLLAMSARFQTPDGTLPTKPNRLAAFTNLVDCAAIAHAASTTRILVPCRLLPLIDAFLTHMQAHETRDEQDLYTTFDQLTLIQRLMQRRTPAFINETKGGLPHSLENQSLSFPLATPLLPSESVLASHLVVVGPTLFVNDGLSKEDSYLGEPGSYERFGIVAGVPIPYDYVGGEASIMPGMLAHEWAKFCGEDASHQHVNIDRRMDHSAAKELALIEAFAARADNPEQQLWATQRQVTVRFAIGNRHERVLEEPNAKTAKHMWTFFVMADSKHLDAALIERFVVRLHKTFEPPSITFTAPPFVLTRVGWGTFTIKCEIYWKHGIQAPTSPTAVKWRLDFKGEGSEKYFDVPLLIPRVDHSEDNVERCRLRTTIDAILAECVARSDEYAQPIYLRLAGNVPMRREVGVTRQVANLVAEVIDAVEQSSCTLAQLECVDIAWADVPLDVDLSRSVATTSGGAAVTVRISHDSPAAVMPDQFREKCLLMVVDFAQAKALSGDEDRAGADKFSVSSSVACCSLVSELHNPLINVGMLDRIVVRPEPVVQAGRT</sequence>
<organism evidence="4 5">
    <name type="scientific">Allomyces macrogynus (strain ATCC 38327)</name>
    <name type="common">Allomyces javanicus var. macrogynus</name>
    <dbReference type="NCBI Taxonomy" id="578462"/>
    <lineage>
        <taxon>Eukaryota</taxon>
        <taxon>Fungi</taxon>
        <taxon>Fungi incertae sedis</taxon>
        <taxon>Blastocladiomycota</taxon>
        <taxon>Blastocladiomycetes</taxon>
        <taxon>Blastocladiales</taxon>
        <taxon>Blastocladiaceae</taxon>
        <taxon>Allomyces</taxon>
    </lineage>
</organism>
<dbReference type="Proteomes" id="UP000054350">
    <property type="component" value="Unassembled WGS sequence"/>
</dbReference>
<reference evidence="5" key="2">
    <citation type="submission" date="2009-11" db="EMBL/GenBank/DDBJ databases">
        <title>The Genome Sequence of Allomyces macrogynus strain ATCC 38327.</title>
        <authorList>
            <consortium name="The Broad Institute Genome Sequencing Platform"/>
            <person name="Russ C."/>
            <person name="Cuomo C."/>
            <person name="Shea T."/>
            <person name="Young S.K."/>
            <person name="Zeng Q."/>
            <person name="Koehrsen M."/>
            <person name="Haas B."/>
            <person name="Borodovsky M."/>
            <person name="Guigo R."/>
            <person name="Alvarado L."/>
            <person name="Berlin A."/>
            <person name="Borenstein D."/>
            <person name="Chen Z."/>
            <person name="Engels R."/>
            <person name="Freedman E."/>
            <person name="Gellesch M."/>
            <person name="Goldberg J."/>
            <person name="Griggs A."/>
            <person name="Gujja S."/>
            <person name="Heiman D."/>
            <person name="Hepburn T."/>
            <person name="Howarth C."/>
            <person name="Jen D."/>
            <person name="Larson L."/>
            <person name="Lewis B."/>
            <person name="Mehta T."/>
            <person name="Park D."/>
            <person name="Pearson M."/>
            <person name="Roberts A."/>
            <person name="Saif S."/>
            <person name="Shenoy N."/>
            <person name="Sisk P."/>
            <person name="Stolte C."/>
            <person name="Sykes S."/>
            <person name="Walk T."/>
            <person name="White J."/>
            <person name="Yandava C."/>
            <person name="Burger G."/>
            <person name="Gray M.W."/>
            <person name="Holland P.W.H."/>
            <person name="King N."/>
            <person name="Lang F.B.F."/>
            <person name="Roger A.J."/>
            <person name="Ruiz-Trillo I."/>
            <person name="Lander E."/>
            <person name="Nusbaum C."/>
        </authorList>
    </citation>
    <scope>NUCLEOTIDE SEQUENCE [LARGE SCALE GENOMIC DNA]</scope>
    <source>
        <strain evidence="5">ATCC 38327</strain>
    </source>
</reference>
<evidence type="ECO:0000313" key="5">
    <source>
        <dbReference type="Proteomes" id="UP000054350"/>
    </source>
</evidence>
<protein>
    <recommendedName>
        <fullName evidence="3">YEATS domain-containing protein</fullName>
    </recommendedName>
</protein>
<dbReference type="AlphaFoldDB" id="A0A0L0TCK4"/>
<dbReference type="Pfam" id="PF03366">
    <property type="entry name" value="YEATS"/>
    <property type="match status" value="1"/>
</dbReference>
<dbReference type="STRING" id="578462.A0A0L0TCK4"/>
<feature type="domain" description="YEATS" evidence="3">
    <location>
        <begin position="509"/>
        <end position="644"/>
    </location>
</feature>
<comment type="subcellular location">
    <subcellularLocation>
        <location evidence="2">Nucleus</location>
    </subcellularLocation>
</comment>
<keyword evidence="1 2" id="KW-0539">Nucleus</keyword>
<evidence type="ECO:0000256" key="1">
    <source>
        <dbReference type="ARBA" id="ARBA00023242"/>
    </source>
</evidence>
<gene>
    <name evidence="4" type="ORF">AMAG_17026</name>
</gene>
<dbReference type="PROSITE" id="PS51037">
    <property type="entry name" value="YEATS"/>
    <property type="match status" value="1"/>
</dbReference>
<proteinExistence type="predicted"/>
<evidence type="ECO:0000259" key="3">
    <source>
        <dbReference type="PROSITE" id="PS51037"/>
    </source>
</evidence>
<dbReference type="Pfam" id="PF16062">
    <property type="entry name" value="MavL-like"/>
    <property type="match status" value="1"/>
</dbReference>
<dbReference type="OrthoDB" id="6357136at2759"/>
<accession>A0A0L0TCK4</accession>
<reference evidence="4 5" key="1">
    <citation type="submission" date="2009-11" db="EMBL/GenBank/DDBJ databases">
        <title>Annotation of Allomyces macrogynus ATCC 38327.</title>
        <authorList>
            <consortium name="The Broad Institute Genome Sequencing Platform"/>
            <person name="Russ C."/>
            <person name="Cuomo C."/>
            <person name="Burger G."/>
            <person name="Gray M.W."/>
            <person name="Holland P.W.H."/>
            <person name="King N."/>
            <person name="Lang F.B.F."/>
            <person name="Roger A.J."/>
            <person name="Ruiz-Trillo I."/>
            <person name="Young S.K."/>
            <person name="Zeng Q."/>
            <person name="Gargeya S."/>
            <person name="Fitzgerald M."/>
            <person name="Haas B."/>
            <person name="Abouelleil A."/>
            <person name="Alvarado L."/>
            <person name="Arachchi H.M."/>
            <person name="Berlin A."/>
            <person name="Chapman S.B."/>
            <person name="Gearin G."/>
            <person name="Goldberg J."/>
            <person name="Griggs A."/>
            <person name="Gujja S."/>
            <person name="Hansen M."/>
            <person name="Heiman D."/>
            <person name="Howarth C."/>
            <person name="Larimer J."/>
            <person name="Lui A."/>
            <person name="MacDonald P.J.P."/>
            <person name="McCowen C."/>
            <person name="Montmayeur A."/>
            <person name="Murphy C."/>
            <person name="Neiman D."/>
            <person name="Pearson M."/>
            <person name="Priest M."/>
            <person name="Roberts A."/>
            <person name="Saif S."/>
            <person name="Shea T."/>
            <person name="Sisk P."/>
            <person name="Stolte C."/>
            <person name="Sykes S."/>
            <person name="Wortman J."/>
            <person name="Nusbaum C."/>
            <person name="Birren B."/>
        </authorList>
    </citation>
    <scope>NUCLEOTIDE SEQUENCE [LARGE SCALE GENOMIC DNA]</scope>
    <source>
        <strain evidence="4 5">ATCC 38327</strain>
    </source>
</reference>
<evidence type="ECO:0000256" key="2">
    <source>
        <dbReference type="PROSITE-ProRule" id="PRU00376"/>
    </source>
</evidence>
<dbReference type="EMBL" id="GG745381">
    <property type="protein sequence ID" value="KNE72583.1"/>
    <property type="molecule type" value="Genomic_DNA"/>
</dbReference>
<dbReference type="InterPro" id="IPR038704">
    <property type="entry name" value="YEAST_sf"/>
</dbReference>
<dbReference type="GO" id="GO:0005634">
    <property type="term" value="C:nucleus"/>
    <property type="evidence" value="ECO:0007669"/>
    <property type="project" value="UniProtKB-SubCell"/>
</dbReference>
<dbReference type="InterPro" id="IPR055129">
    <property type="entry name" value="YEATS_dom"/>
</dbReference>
<keyword evidence="5" id="KW-1185">Reference proteome</keyword>
<dbReference type="InterPro" id="IPR032063">
    <property type="entry name" value="MavL-like"/>
</dbReference>
<evidence type="ECO:0000313" key="4">
    <source>
        <dbReference type="EMBL" id="KNE72583.1"/>
    </source>
</evidence>
<dbReference type="Gene3D" id="2.60.40.1970">
    <property type="entry name" value="YEATS domain"/>
    <property type="match status" value="1"/>
</dbReference>